<evidence type="ECO:0000256" key="5">
    <source>
        <dbReference type="ARBA" id="ARBA00022777"/>
    </source>
</evidence>
<dbReference type="PRINTS" id="PR00344">
    <property type="entry name" value="BCTRLSENSOR"/>
</dbReference>
<dbReference type="SMART" id="SM00388">
    <property type="entry name" value="HisKA"/>
    <property type="match status" value="1"/>
</dbReference>
<gene>
    <name evidence="10" type="ORF">HYY20_03890</name>
</gene>
<dbReference type="InterPro" id="IPR036097">
    <property type="entry name" value="HisK_dim/P_sf"/>
</dbReference>
<dbReference type="SUPFAM" id="SSF47384">
    <property type="entry name" value="Homodimeric domain of signal transducing histidine kinase"/>
    <property type="match status" value="1"/>
</dbReference>
<keyword evidence="3 6" id="KW-0597">Phosphoprotein</keyword>
<evidence type="ECO:0000313" key="10">
    <source>
        <dbReference type="EMBL" id="MBI2876000.1"/>
    </source>
</evidence>
<dbReference type="FunFam" id="3.30.565.10:FF:000006">
    <property type="entry name" value="Sensor histidine kinase WalK"/>
    <property type="match status" value="1"/>
</dbReference>
<dbReference type="InterPro" id="IPR003594">
    <property type="entry name" value="HATPase_dom"/>
</dbReference>
<dbReference type="InterPro" id="IPR004358">
    <property type="entry name" value="Sig_transdc_His_kin-like_C"/>
</dbReference>
<dbReference type="Pfam" id="PF00512">
    <property type="entry name" value="HisKA"/>
    <property type="match status" value="1"/>
</dbReference>
<dbReference type="EMBL" id="JACPRF010000120">
    <property type="protein sequence ID" value="MBI2876000.1"/>
    <property type="molecule type" value="Genomic_DNA"/>
</dbReference>
<feature type="modified residue" description="4-aspartylphosphate" evidence="6">
    <location>
        <position position="52"/>
    </location>
</feature>
<evidence type="ECO:0000256" key="3">
    <source>
        <dbReference type="ARBA" id="ARBA00022553"/>
    </source>
</evidence>
<evidence type="ECO:0000256" key="6">
    <source>
        <dbReference type="PROSITE-ProRule" id="PRU00169"/>
    </source>
</evidence>
<dbReference type="Proteomes" id="UP000769766">
    <property type="component" value="Unassembled WGS sequence"/>
</dbReference>
<evidence type="ECO:0000313" key="11">
    <source>
        <dbReference type="Proteomes" id="UP000769766"/>
    </source>
</evidence>
<dbReference type="PROSITE" id="PS50109">
    <property type="entry name" value="HIS_KIN"/>
    <property type="match status" value="1"/>
</dbReference>
<feature type="coiled-coil region" evidence="7">
    <location>
        <begin position="164"/>
        <end position="211"/>
    </location>
</feature>
<dbReference type="SUPFAM" id="SSF55874">
    <property type="entry name" value="ATPase domain of HSP90 chaperone/DNA topoisomerase II/histidine kinase"/>
    <property type="match status" value="1"/>
</dbReference>
<protein>
    <recommendedName>
        <fullName evidence="2">histidine kinase</fullName>
        <ecNumber evidence="2">2.7.13.3</ecNumber>
    </recommendedName>
</protein>
<dbReference type="Pfam" id="PF00072">
    <property type="entry name" value="Response_reg"/>
    <property type="match status" value="1"/>
</dbReference>
<evidence type="ECO:0000256" key="4">
    <source>
        <dbReference type="ARBA" id="ARBA00022679"/>
    </source>
</evidence>
<dbReference type="InterPro" id="IPR003661">
    <property type="entry name" value="HisK_dim/P_dom"/>
</dbReference>
<evidence type="ECO:0000256" key="1">
    <source>
        <dbReference type="ARBA" id="ARBA00000085"/>
    </source>
</evidence>
<comment type="caution">
    <text evidence="10">The sequence shown here is derived from an EMBL/GenBank/DDBJ whole genome shotgun (WGS) entry which is preliminary data.</text>
</comment>
<comment type="catalytic activity">
    <reaction evidence="1">
        <text>ATP + protein L-histidine = ADP + protein N-phospho-L-histidine.</text>
        <dbReference type="EC" id="2.7.13.3"/>
    </reaction>
</comment>
<feature type="domain" description="Histidine kinase" evidence="8">
    <location>
        <begin position="218"/>
        <end position="436"/>
    </location>
</feature>
<dbReference type="InterPro" id="IPR005467">
    <property type="entry name" value="His_kinase_dom"/>
</dbReference>
<dbReference type="CDD" id="cd00082">
    <property type="entry name" value="HisKA"/>
    <property type="match status" value="1"/>
</dbReference>
<dbReference type="Gene3D" id="3.40.50.2300">
    <property type="match status" value="1"/>
</dbReference>
<dbReference type="PANTHER" id="PTHR43547">
    <property type="entry name" value="TWO-COMPONENT HISTIDINE KINASE"/>
    <property type="match status" value="1"/>
</dbReference>
<dbReference type="InterPro" id="IPR036890">
    <property type="entry name" value="HATPase_C_sf"/>
</dbReference>
<dbReference type="GO" id="GO:0000155">
    <property type="term" value="F:phosphorelay sensor kinase activity"/>
    <property type="evidence" value="ECO:0007669"/>
    <property type="project" value="InterPro"/>
</dbReference>
<feature type="domain" description="Response regulatory" evidence="9">
    <location>
        <begin position="3"/>
        <end position="120"/>
    </location>
</feature>
<keyword evidence="5 10" id="KW-0418">Kinase</keyword>
<dbReference type="EC" id="2.7.13.3" evidence="2"/>
<dbReference type="SUPFAM" id="SSF52172">
    <property type="entry name" value="CheY-like"/>
    <property type="match status" value="1"/>
</dbReference>
<dbReference type="InterPro" id="IPR011006">
    <property type="entry name" value="CheY-like_superfamily"/>
</dbReference>
<evidence type="ECO:0000256" key="7">
    <source>
        <dbReference type="SAM" id="Coils"/>
    </source>
</evidence>
<name>A0A932FUU7_UNCTE</name>
<dbReference type="Gene3D" id="3.30.565.10">
    <property type="entry name" value="Histidine kinase-like ATPase, C-terminal domain"/>
    <property type="match status" value="1"/>
</dbReference>
<dbReference type="AlphaFoldDB" id="A0A932FUU7"/>
<organism evidence="10 11">
    <name type="scientific">Tectimicrobiota bacterium</name>
    <dbReference type="NCBI Taxonomy" id="2528274"/>
    <lineage>
        <taxon>Bacteria</taxon>
        <taxon>Pseudomonadati</taxon>
        <taxon>Nitrospinota/Tectimicrobiota group</taxon>
        <taxon>Candidatus Tectimicrobiota</taxon>
    </lineage>
</organism>
<dbReference type="InterPro" id="IPR001789">
    <property type="entry name" value="Sig_transdc_resp-reg_receiver"/>
</dbReference>
<evidence type="ECO:0000256" key="2">
    <source>
        <dbReference type="ARBA" id="ARBA00012438"/>
    </source>
</evidence>
<dbReference type="Pfam" id="PF02518">
    <property type="entry name" value="HATPase_c"/>
    <property type="match status" value="1"/>
</dbReference>
<keyword evidence="7" id="KW-0175">Coiled coil</keyword>
<evidence type="ECO:0000259" key="8">
    <source>
        <dbReference type="PROSITE" id="PS50109"/>
    </source>
</evidence>
<proteinExistence type="predicted"/>
<reference evidence="10" key="1">
    <citation type="submission" date="2020-07" db="EMBL/GenBank/DDBJ databases">
        <title>Huge and variable diversity of episymbiotic CPR bacteria and DPANN archaea in groundwater ecosystems.</title>
        <authorList>
            <person name="He C.Y."/>
            <person name="Keren R."/>
            <person name="Whittaker M."/>
            <person name="Farag I.F."/>
            <person name="Doudna J."/>
            <person name="Cate J.H.D."/>
            <person name="Banfield J.F."/>
        </authorList>
    </citation>
    <scope>NUCLEOTIDE SEQUENCE</scope>
    <source>
        <strain evidence="10">NC_groundwater_672_Ag_B-0.1um_62_36</strain>
    </source>
</reference>
<evidence type="ECO:0000259" key="9">
    <source>
        <dbReference type="PROSITE" id="PS50110"/>
    </source>
</evidence>
<dbReference type="SMART" id="SM00387">
    <property type="entry name" value="HATPase_c"/>
    <property type="match status" value="1"/>
</dbReference>
<accession>A0A932FUU7</accession>
<keyword evidence="4" id="KW-0808">Transferase</keyword>
<dbReference type="PROSITE" id="PS50110">
    <property type="entry name" value="RESPONSE_REGULATORY"/>
    <property type="match status" value="1"/>
</dbReference>
<dbReference type="PANTHER" id="PTHR43547:SF2">
    <property type="entry name" value="HYBRID SIGNAL TRANSDUCTION HISTIDINE KINASE C"/>
    <property type="match status" value="1"/>
</dbReference>
<dbReference type="SMART" id="SM00448">
    <property type="entry name" value="REC"/>
    <property type="match status" value="1"/>
</dbReference>
<dbReference type="Gene3D" id="1.10.287.130">
    <property type="match status" value="1"/>
</dbReference>
<sequence length="437" mass="48586">MPTILIVDDRPINREVLVTLLGYRGHRLLEASDGVGALALVRAERPDLVIADILMPTMDGYEFVRQLRADPAIAHTRVILCTAHYHEREARTLAAACGVAHFLFKPCEPEAVLGTVEEVLGLAREKDPLMGDAPSFSPPPTPISPEAFDREHLHLLTDKLSEKVDELQIVNERLFTVLARLEEEVGARRRMEEEVKARRQAEEALQEAVHRRDEFLAMLAHELRNPVAPILSAAQVMGLRGMADPLLENAKAIIERQVRHLARLLDDLLEVSRITRDRIELRPHRLDLSHILSDAVEASHPDIDGRGHCLLVSWPEETLWVRADRTRMVQVVTNLLKNAAKYTEPGGTIWLTLTREGSQAMIAVRDTGLGIAPELLPRIFDLFFQADRSLDRSQGGLGLGLTVAQKLVEMHRGSLTAASAGLGQGSEFVVRLPLALL</sequence>